<reference evidence="1 2" key="1">
    <citation type="submission" date="2023-09" db="EMBL/GenBank/DDBJ databases">
        <title>Nesidiocoris tenuis whole genome shotgun sequence.</title>
        <authorList>
            <person name="Shibata T."/>
            <person name="Shimoda M."/>
            <person name="Kobayashi T."/>
            <person name="Uehara T."/>
        </authorList>
    </citation>
    <scope>NUCLEOTIDE SEQUENCE [LARGE SCALE GENOMIC DNA]</scope>
    <source>
        <strain evidence="1 2">Japan</strain>
    </source>
</reference>
<organism evidence="1 2">
    <name type="scientific">Nesidiocoris tenuis</name>
    <dbReference type="NCBI Taxonomy" id="355587"/>
    <lineage>
        <taxon>Eukaryota</taxon>
        <taxon>Metazoa</taxon>
        <taxon>Ecdysozoa</taxon>
        <taxon>Arthropoda</taxon>
        <taxon>Hexapoda</taxon>
        <taxon>Insecta</taxon>
        <taxon>Pterygota</taxon>
        <taxon>Neoptera</taxon>
        <taxon>Paraneoptera</taxon>
        <taxon>Hemiptera</taxon>
        <taxon>Heteroptera</taxon>
        <taxon>Panheteroptera</taxon>
        <taxon>Cimicomorpha</taxon>
        <taxon>Miridae</taxon>
        <taxon>Dicyphina</taxon>
        <taxon>Nesidiocoris</taxon>
    </lineage>
</organism>
<dbReference type="EMBL" id="AP028909">
    <property type="protein sequence ID" value="BES87327.1"/>
    <property type="molecule type" value="Genomic_DNA"/>
</dbReference>
<keyword evidence="2" id="KW-1185">Reference proteome</keyword>
<proteinExistence type="predicted"/>
<sequence>MPGFPIESLSVKERKASVYVSVGRVADDRPCTEEMFAQGLMETVSPKIKCLPTNHAREARHGITLLVARLSPSRPAVASVRPQGVSHRPLVQ</sequence>
<accession>A0ABN7A566</accession>
<evidence type="ECO:0000313" key="1">
    <source>
        <dbReference type="EMBL" id="BES87327.1"/>
    </source>
</evidence>
<protein>
    <submittedName>
        <fullName evidence="1">Uncharacterized protein</fullName>
    </submittedName>
</protein>
<evidence type="ECO:0000313" key="2">
    <source>
        <dbReference type="Proteomes" id="UP001307889"/>
    </source>
</evidence>
<gene>
    <name evidence="1" type="ORF">NTJ_00132</name>
</gene>
<dbReference type="Proteomes" id="UP001307889">
    <property type="component" value="Chromosome 1"/>
</dbReference>
<name>A0ABN7A566_9HEMI</name>